<organism evidence="12 13">
    <name type="scientific">Pomacea canaliculata</name>
    <name type="common">Golden apple snail</name>
    <dbReference type="NCBI Taxonomy" id="400727"/>
    <lineage>
        <taxon>Eukaryota</taxon>
        <taxon>Metazoa</taxon>
        <taxon>Spiralia</taxon>
        <taxon>Lophotrochozoa</taxon>
        <taxon>Mollusca</taxon>
        <taxon>Gastropoda</taxon>
        <taxon>Caenogastropoda</taxon>
        <taxon>Architaenioglossa</taxon>
        <taxon>Ampullarioidea</taxon>
        <taxon>Ampullariidae</taxon>
        <taxon>Pomacea</taxon>
    </lineage>
</organism>
<evidence type="ECO:0000256" key="9">
    <source>
        <dbReference type="ARBA" id="ARBA00023136"/>
    </source>
</evidence>
<dbReference type="PANTHER" id="PTHR45760">
    <property type="entry name" value="FI19922P1-RELATED"/>
    <property type="match status" value="1"/>
</dbReference>
<dbReference type="Proteomes" id="UP000245119">
    <property type="component" value="Linkage Group LG2"/>
</dbReference>
<dbReference type="GO" id="GO:0005743">
    <property type="term" value="C:mitochondrial inner membrane"/>
    <property type="evidence" value="ECO:0007669"/>
    <property type="project" value="UniProtKB-SubCell"/>
</dbReference>
<evidence type="ECO:0000256" key="11">
    <source>
        <dbReference type="RuleBase" id="RU000488"/>
    </source>
</evidence>
<gene>
    <name evidence="12" type="ORF">C0Q70_02664</name>
</gene>
<keyword evidence="13" id="KW-1185">Reference proteome</keyword>
<feature type="repeat" description="Solcar" evidence="10">
    <location>
        <begin position="149"/>
        <end position="233"/>
    </location>
</feature>
<keyword evidence="9 10" id="KW-0472">Membrane</keyword>
<keyword evidence="7" id="KW-1133">Transmembrane helix</keyword>
<protein>
    <recommendedName>
        <fullName evidence="14">Solute carrier family 25 member 40</fullName>
    </recommendedName>
</protein>
<evidence type="ECO:0000313" key="13">
    <source>
        <dbReference type="Proteomes" id="UP000245119"/>
    </source>
</evidence>
<name>A0A2T7PQJ4_POMCA</name>
<dbReference type="InterPro" id="IPR018108">
    <property type="entry name" value="MCP_transmembrane"/>
</dbReference>
<evidence type="ECO:0000256" key="7">
    <source>
        <dbReference type="ARBA" id="ARBA00022989"/>
    </source>
</evidence>
<evidence type="ECO:0000256" key="8">
    <source>
        <dbReference type="ARBA" id="ARBA00023128"/>
    </source>
</evidence>
<sequence>MSENLNSQNRHQGVKINPVQQMIASCSGAILTSFVVTPLDVVKIRLQAQKKPNAFMKGNCFLYCNGLMDHMCACVNGQSVPSTQAWYRKPGHFTGMLDAFVKIIRYEGVTSLWSGLPPTMVMAVPATVVYFTSYEQLKALFAYDEKNLQDWWKPMASGATARVWAATVISPLELVRTKMQSEQLTYKEVDKAVRTTIKSDGIISLWKGLGPTLLRDVPFSALYWLAYETAKSEVLRKHGKELSFGESFVIGGSAGAVASVVTLPFDVIKTHRQIEVGQEIFLKSSKHSSSTWKLIRKLYITEGFQALFAGLVPRIIKVAPACAIMISTYEYFKQLFLKLNLQEQKKIANADSSLQSKF</sequence>
<dbReference type="InterPro" id="IPR023395">
    <property type="entry name" value="MCP_dom_sf"/>
</dbReference>
<keyword evidence="6" id="KW-0999">Mitochondrion inner membrane</keyword>
<proteinExistence type="inferred from homology"/>
<evidence type="ECO:0000313" key="12">
    <source>
        <dbReference type="EMBL" id="PVD35701.1"/>
    </source>
</evidence>
<dbReference type="OMA" id="FVSPIEM"/>
<comment type="subcellular location">
    <subcellularLocation>
        <location evidence="1">Mitochondrion inner membrane</location>
        <topology evidence="1">Multi-pass membrane protein</topology>
    </subcellularLocation>
</comment>
<dbReference type="Pfam" id="PF00153">
    <property type="entry name" value="Mito_carr"/>
    <property type="match status" value="3"/>
</dbReference>
<comment type="similarity">
    <text evidence="2 11">Belongs to the mitochondrial carrier (TC 2.A.29) family.</text>
</comment>
<dbReference type="PANTHER" id="PTHR45760:SF2">
    <property type="entry name" value="FI19922P1-RELATED"/>
    <property type="match status" value="1"/>
</dbReference>
<evidence type="ECO:0008006" key="14">
    <source>
        <dbReference type="Google" id="ProtNLM"/>
    </source>
</evidence>
<evidence type="ECO:0000256" key="2">
    <source>
        <dbReference type="ARBA" id="ARBA00006375"/>
    </source>
</evidence>
<evidence type="ECO:0000256" key="3">
    <source>
        <dbReference type="ARBA" id="ARBA00022448"/>
    </source>
</evidence>
<dbReference type="GO" id="GO:1990542">
    <property type="term" value="P:mitochondrial transmembrane transport"/>
    <property type="evidence" value="ECO:0007669"/>
    <property type="project" value="InterPro"/>
</dbReference>
<evidence type="ECO:0000256" key="4">
    <source>
        <dbReference type="ARBA" id="ARBA00022692"/>
    </source>
</evidence>
<reference evidence="12 13" key="1">
    <citation type="submission" date="2018-04" db="EMBL/GenBank/DDBJ databases">
        <title>The genome of golden apple snail Pomacea canaliculata provides insight into stress tolerance and invasive adaptation.</title>
        <authorList>
            <person name="Liu C."/>
            <person name="Liu B."/>
            <person name="Ren Y."/>
            <person name="Zhang Y."/>
            <person name="Wang H."/>
            <person name="Li S."/>
            <person name="Jiang F."/>
            <person name="Yin L."/>
            <person name="Zhang G."/>
            <person name="Qian W."/>
            <person name="Fan W."/>
        </authorList>
    </citation>
    <scope>NUCLEOTIDE SEQUENCE [LARGE SCALE GENOMIC DNA]</scope>
    <source>
        <strain evidence="12">SZHN2017</strain>
        <tissue evidence="12">Muscle</tissue>
    </source>
</reference>
<keyword evidence="3 11" id="KW-0813">Transport</keyword>
<evidence type="ECO:0000256" key="1">
    <source>
        <dbReference type="ARBA" id="ARBA00004448"/>
    </source>
</evidence>
<evidence type="ECO:0000256" key="10">
    <source>
        <dbReference type="PROSITE-ProRule" id="PRU00282"/>
    </source>
</evidence>
<feature type="repeat" description="Solcar" evidence="10">
    <location>
        <begin position="16"/>
        <end position="140"/>
    </location>
</feature>
<keyword evidence="4 10" id="KW-0812">Transmembrane</keyword>
<dbReference type="OrthoDB" id="1747031at2759"/>
<dbReference type="InterPro" id="IPR045315">
    <property type="entry name" value="Mtm1-like"/>
</dbReference>
<dbReference type="SUPFAM" id="SSF103506">
    <property type="entry name" value="Mitochondrial carrier"/>
    <property type="match status" value="1"/>
</dbReference>
<evidence type="ECO:0000256" key="5">
    <source>
        <dbReference type="ARBA" id="ARBA00022737"/>
    </source>
</evidence>
<feature type="repeat" description="Solcar" evidence="10">
    <location>
        <begin position="242"/>
        <end position="335"/>
    </location>
</feature>
<dbReference type="EMBL" id="PZQS01000002">
    <property type="protein sequence ID" value="PVD35701.1"/>
    <property type="molecule type" value="Genomic_DNA"/>
</dbReference>
<dbReference type="Gene3D" id="1.50.40.10">
    <property type="entry name" value="Mitochondrial carrier domain"/>
    <property type="match status" value="2"/>
</dbReference>
<keyword evidence="8" id="KW-0496">Mitochondrion</keyword>
<accession>A0A2T7PQJ4</accession>
<comment type="caution">
    <text evidence="12">The sequence shown here is derived from an EMBL/GenBank/DDBJ whole genome shotgun (WGS) entry which is preliminary data.</text>
</comment>
<dbReference type="PROSITE" id="PS50920">
    <property type="entry name" value="SOLCAR"/>
    <property type="match status" value="3"/>
</dbReference>
<dbReference type="AlphaFoldDB" id="A0A2T7PQJ4"/>
<dbReference type="STRING" id="400727.A0A2T7PQJ4"/>
<keyword evidence="5" id="KW-0677">Repeat</keyword>
<evidence type="ECO:0000256" key="6">
    <source>
        <dbReference type="ARBA" id="ARBA00022792"/>
    </source>
</evidence>